<gene>
    <name evidence="1" type="ORF">D5086_028697</name>
</gene>
<comment type="caution">
    <text evidence="1">The sequence shown here is derived from an EMBL/GenBank/DDBJ whole genome shotgun (WGS) entry which is preliminary data.</text>
</comment>
<proteinExistence type="predicted"/>
<protein>
    <submittedName>
        <fullName evidence="1">Uncharacterized protein</fullName>
    </submittedName>
</protein>
<sequence length="317" mass="34674">MSKPIGSEWSVMLISRLFLLNFLLLWQLGTGTPTFDDRIDEVESNGSLPDDEVSALQLLSKNLLSKDTTQLTLTHPICSTEPSSEIKCSCHSKKNQSVCSVIGIFLQSKNLDGSIDPSIGHFANLVVLDLLNNQLSGGIPSTLGNLQHLKYLDLSSNSLTGSIPPNLTKLHSLEYLDLYSNKLSGIIPKELGKLSLLSSLSLSFNKLSSQIPKELGNLSYLVSMYLGFNELTGQLPPELGRLRFLGNLDLSFNNLTGGIPDSMKNLTLTKMFLTGNMLNGTVPSWVPDTIEDKADLSYNNFEIPRDGPKKGEGKLNM</sequence>
<accession>A0ACC4ASB3</accession>
<name>A0ACC4ASB3_POPAL</name>
<reference evidence="1 2" key="1">
    <citation type="journal article" date="2024" name="Plant Biotechnol. J.">
        <title>Genome and CRISPR/Cas9 system of a widespread forest tree (Populus alba) in the world.</title>
        <authorList>
            <person name="Liu Y.J."/>
            <person name="Jiang P.F."/>
            <person name="Han X.M."/>
            <person name="Li X.Y."/>
            <person name="Wang H.M."/>
            <person name="Wang Y.J."/>
            <person name="Wang X.X."/>
            <person name="Zeng Q.Y."/>
        </authorList>
    </citation>
    <scope>NUCLEOTIDE SEQUENCE [LARGE SCALE GENOMIC DNA]</scope>
    <source>
        <strain evidence="2">cv. PAL-ZL1</strain>
    </source>
</reference>
<dbReference type="Proteomes" id="UP000309997">
    <property type="component" value="Unassembled WGS sequence"/>
</dbReference>
<evidence type="ECO:0000313" key="1">
    <source>
        <dbReference type="EMBL" id="KAL3568807.1"/>
    </source>
</evidence>
<keyword evidence="2" id="KW-1185">Reference proteome</keyword>
<dbReference type="EMBL" id="RCHU02000016">
    <property type="protein sequence ID" value="KAL3568807.1"/>
    <property type="molecule type" value="Genomic_DNA"/>
</dbReference>
<organism evidence="1 2">
    <name type="scientific">Populus alba</name>
    <name type="common">White poplar</name>
    <dbReference type="NCBI Taxonomy" id="43335"/>
    <lineage>
        <taxon>Eukaryota</taxon>
        <taxon>Viridiplantae</taxon>
        <taxon>Streptophyta</taxon>
        <taxon>Embryophyta</taxon>
        <taxon>Tracheophyta</taxon>
        <taxon>Spermatophyta</taxon>
        <taxon>Magnoliopsida</taxon>
        <taxon>eudicotyledons</taxon>
        <taxon>Gunneridae</taxon>
        <taxon>Pentapetalae</taxon>
        <taxon>rosids</taxon>
        <taxon>fabids</taxon>
        <taxon>Malpighiales</taxon>
        <taxon>Salicaceae</taxon>
        <taxon>Saliceae</taxon>
        <taxon>Populus</taxon>
    </lineage>
</organism>
<evidence type="ECO:0000313" key="2">
    <source>
        <dbReference type="Proteomes" id="UP000309997"/>
    </source>
</evidence>